<protein>
    <submittedName>
        <fullName evidence="1">Uncharacterized protein</fullName>
    </submittedName>
</protein>
<gene>
    <name evidence="1" type="ORF">ACFSKW_54945</name>
</gene>
<sequence length="134" mass="14045">MRYDEFGTDQTRIIRDLERRIEVLEAQARTRPGAPVTQASGPLFLPNSSTPATSSGGCAIYAVSGGFRVIDSSGTVRQITAGAAVSNPTLVMGDAPGSYTTGYANTQSAAINEHHDKFVALLTSLRNAGVISTV</sequence>
<accession>A0ABW4TIG7</accession>
<evidence type="ECO:0000313" key="1">
    <source>
        <dbReference type="EMBL" id="MFD1940586.1"/>
    </source>
</evidence>
<keyword evidence="2" id="KW-1185">Reference proteome</keyword>
<comment type="caution">
    <text evidence="1">The sequence shown here is derived from an EMBL/GenBank/DDBJ whole genome shotgun (WGS) entry which is preliminary data.</text>
</comment>
<dbReference type="Proteomes" id="UP001597368">
    <property type="component" value="Unassembled WGS sequence"/>
</dbReference>
<evidence type="ECO:0000313" key="2">
    <source>
        <dbReference type="Proteomes" id="UP001597368"/>
    </source>
</evidence>
<dbReference type="EMBL" id="JBHUFV010000131">
    <property type="protein sequence ID" value="MFD1940586.1"/>
    <property type="molecule type" value="Genomic_DNA"/>
</dbReference>
<name>A0ABW4TIG7_9ACTN</name>
<dbReference type="RefSeq" id="WP_379583920.1">
    <property type="nucleotide sequence ID" value="NZ_JBHUFV010000131.1"/>
</dbReference>
<proteinExistence type="predicted"/>
<organism evidence="1 2">
    <name type="scientific">Nonomuraea mangrovi</name>
    <dbReference type="NCBI Taxonomy" id="2316207"/>
    <lineage>
        <taxon>Bacteria</taxon>
        <taxon>Bacillati</taxon>
        <taxon>Actinomycetota</taxon>
        <taxon>Actinomycetes</taxon>
        <taxon>Streptosporangiales</taxon>
        <taxon>Streptosporangiaceae</taxon>
        <taxon>Nonomuraea</taxon>
    </lineage>
</organism>
<reference evidence="2" key="1">
    <citation type="journal article" date="2019" name="Int. J. Syst. Evol. Microbiol.">
        <title>The Global Catalogue of Microorganisms (GCM) 10K type strain sequencing project: providing services to taxonomists for standard genome sequencing and annotation.</title>
        <authorList>
            <consortium name="The Broad Institute Genomics Platform"/>
            <consortium name="The Broad Institute Genome Sequencing Center for Infectious Disease"/>
            <person name="Wu L."/>
            <person name="Ma J."/>
        </authorList>
    </citation>
    <scope>NUCLEOTIDE SEQUENCE [LARGE SCALE GENOMIC DNA]</scope>
    <source>
        <strain evidence="2">ICMP 6774ER</strain>
    </source>
</reference>